<protein>
    <submittedName>
        <fullName evidence="1">Uncharacterized protein</fullName>
    </submittedName>
</protein>
<reference evidence="1 2" key="1">
    <citation type="submission" date="2011-11" db="EMBL/GenBank/DDBJ databases">
        <title>Complete sequence of Spirochaeta sp. grapes.</title>
        <authorList>
            <consortium name="US DOE Joint Genome Institute"/>
            <person name="Lucas S."/>
            <person name="Han J."/>
            <person name="Lapidus A."/>
            <person name="Cheng J.-F."/>
            <person name="Goodwin L."/>
            <person name="Pitluck S."/>
            <person name="Peters L."/>
            <person name="Ovchinnikova G."/>
            <person name="Munk A.C."/>
            <person name="Detter J.C."/>
            <person name="Han C."/>
            <person name="Tapia R."/>
            <person name="Land M."/>
            <person name="Hauser L."/>
            <person name="Kyrpides N."/>
            <person name="Ivanova N."/>
            <person name="Pagani I."/>
            <person name="Ritalahtilisa K."/>
            <person name="Loeffler F."/>
            <person name="Woyke T."/>
        </authorList>
    </citation>
    <scope>NUCLEOTIDE SEQUENCE [LARGE SCALE GENOMIC DNA]</scope>
    <source>
        <strain evidence="2">ATCC BAA-1885 / DSM 22778 / Grapes</strain>
    </source>
</reference>
<dbReference type="EMBL" id="CP003155">
    <property type="protein sequence ID" value="AEV28128.1"/>
    <property type="molecule type" value="Genomic_DNA"/>
</dbReference>
<sequence>MKRKEFLGRLIGELTNFMLEGNPLRLVISLHQENDGAHISFFDDRPRTEFELEQIRQALNPKAQRPELAQYYGLMAGHDMTWGARLKLIGWQIKHASVNNSDSGLQIDLWLGSDAFNPENFTLESKGKTK</sequence>
<gene>
    <name evidence="1" type="ordered locus">SpiGrapes_0265</name>
</gene>
<name>G8QUV2_SPHPG</name>
<organism evidence="1 2">
    <name type="scientific">Sphaerochaeta pleomorpha (strain ATCC BAA-1885 / DSM 22778 / Grapes)</name>
    <dbReference type="NCBI Taxonomy" id="158190"/>
    <lineage>
        <taxon>Bacteria</taxon>
        <taxon>Pseudomonadati</taxon>
        <taxon>Spirochaetota</taxon>
        <taxon>Spirochaetia</taxon>
        <taxon>Spirochaetales</taxon>
        <taxon>Sphaerochaetaceae</taxon>
        <taxon>Sphaerochaeta</taxon>
    </lineage>
</organism>
<dbReference type="HOGENOM" id="CLU_1874146_0_0_12"/>
<dbReference type="AlphaFoldDB" id="G8QUV2"/>
<dbReference type="STRING" id="158190.SpiGrapes_0265"/>
<dbReference type="KEGG" id="sgp:SpiGrapes_0265"/>
<accession>G8QUV2</accession>
<dbReference type="RefSeq" id="WP_014268977.1">
    <property type="nucleotide sequence ID" value="NC_016633.1"/>
</dbReference>
<evidence type="ECO:0000313" key="1">
    <source>
        <dbReference type="EMBL" id="AEV28128.1"/>
    </source>
</evidence>
<dbReference type="OrthoDB" id="370032at2"/>
<keyword evidence="2" id="KW-1185">Reference proteome</keyword>
<dbReference type="Proteomes" id="UP000005632">
    <property type="component" value="Chromosome"/>
</dbReference>
<proteinExistence type="predicted"/>
<evidence type="ECO:0000313" key="2">
    <source>
        <dbReference type="Proteomes" id="UP000005632"/>
    </source>
</evidence>